<reference evidence="1 2" key="1">
    <citation type="submission" date="2018-06" db="EMBL/GenBank/DDBJ databases">
        <title>Comparative genomics reveals the genomic features of Rhizophagus irregularis, R. cerebriforme, R. diaphanum and Gigaspora rosea, and their symbiotic lifestyle signature.</title>
        <authorList>
            <person name="Morin E."/>
            <person name="San Clemente H."/>
            <person name="Chen E.C.H."/>
            <person name="De La Providencia I."/>
            <person name="Hainaut M."/>
            <person name="Kuo A."/>
            <person name="Kohler A."/>
            <person name="Murat C."/>
            <person name="Tang N."/>
            <person name="Roy S."/>
            <person name="Loubradou J."/>
            <person name="Henrissat B."/>
            <person name="Grigoriev I.V."/>
            <person name="Corradi N."/>
            <person name="Roux C."/>
            <person name="Martin F.M."/>
        </authorList>
    </citation>
    <scope>NUCLEOTIDE SEQUENCE [LARGE SCALE GENOMIC DNA]</scope>
    <source>
        <strain evidence="1 2">DAOM 194757</strain>
    </source>
</reference>
<accession>A0A397U1I5</accession>
<dbReference type="AlphaFoldDB" id="A0A397U1I5"/>
<dbReference type="Proteomes" id="UP000266673">
    <property type="component" value="Unassembled WGS sequence"/>
</dbReference>
<organism evidence="1 2">
    <name type="scientific">Gigaspora rosea</name>
    <dbReference type="NCBI Taxonomy" id="44941"/>
    <lineage>
        <taxon>Eukaryota</taxon>
        <taxon>Fungi</taxon>
        <taxon>Fungi incertae sedis</taxon>
        <taxon>Mucoromycota</taxon>
        <taxon>Glomeromycotina</taxon>
        <taxon>Glomeromycetes</taxon>
        <taxon>Diversisporales</taxon>
        <taxon>Gigasporaceae</taxon>
        <taxon>Gigaspora</taxon>
    </lineage>
</organism>
<gene>
    <name evidence="1" type="ORF">C2G38_2224820</name>
</gene>
<dbReference type="EMBL" id="QKWP01002388">
    <property type="protein sequence ID" value="RIB03521.1"/>
    <property type="molecule type" value="Genomic_DNA"/>
</dbReference>
<dbReference type="OrthoDB" id="2402156at2759"/>
<protein>
    <submittedName>
        <fullName evidence="1">Uncharacterized protein</fullName>
    </submittedName>
</protein>
<proteinExistence type="predicted"/>
<keyword evidence="2" id="KW-1185">Reference proteome</keyword>
<evidence type="ECO:0000313" key="1">
    <source>
        <dbReference type="EMBL" id="RIB03521.1"/>
    </source>
</evidence>
<name>A0A397U1I5_9GLOM</name>
<evidence type="ECO:0000313" key="2">
    <source>
        <dbReference type="Proteomes" id="UP000266673"/>
    </source>
</evidence>
<comment type="caution">
    <text evidence="1">The sequence shown here is derived from an EMBL/GenBank/DDBJ whole genome shotgun (WGS) entry which is preliminary data.</text>
</comment>
<sequence>MTNNGFEININTDTNTFDANSSKNKKNFKPMRYYCNIQYRRQASANNLNDNDSFENYLENKDETSSTGVASVCNISGWDINDAKKAFRISNIQYAYGDPRNIRSIKKCPFLVDFENQLYKRIFDANEFSVNTFTLNTYGQAYNTPCSYINPTTNIRCNEKPVLKEYKQIDNTTTIRKFIGCQNYQFGQKGHHYIAISYHVNMEYLEQLFQDYTYCSNKLEENNRNKSVNEYIVFKF</sequence>